<sequence>MASISLCFGSNTCVRPIIFASKSTSGSGSGSDNTNFYKLLSLSNKAGTQEIKRAYRTLALKYHPDVSREQDTTKMFLLLQTAYKTLVDPVSREEYDCALGFEESGHVCVGHRFGDHVGECRRWEDQIVELKRRSSFRSQLKDGSWGNRVRYANGQK</sequence>
<dbReference type="PROSITE" id="PS50076">
    <property type="entry name" value="DNAJ_2"/>
    <property type="match status" value="1"/>
</dbReference>
<accession>A0AAP0GSQ1</accession>
<dbReference type="SMART" id="SM00271">
    <property type="entry name" value="DnaJ"/>
    <property type="match status" value="1"/>
</dbReference>
<evidence type="ECO:0000313" key="2">
    <source>
        <dbReference type="EMBL" id="KAK9060286.1"/>
    </source>
</evidence>
<dbReference type="AlphaFoldDB" id="A0AAP0GSQ1"/>
<dbReference type="Pfam" id="PF00226">
    <property type="entry name" value="DnaJ"/>
    <property type="match status" value="1"/>
</dbReference>
<dbReference type="GO" id="GO:0009507">
    <property type="term" value="C:chloroplast"/>
    <property type="evidence" value="ECO:0007669"/>
    <property type="project" value="TreeGrafter"/>
</dbReference>
<proteinExistence type="predicted"/>
<protein>
    <recommendedName>
        <fullName evidence="1">J domain-containing protein</fullName>
    </recommendedName>
</protein>
<dbReference type="SUPFAM" id="SSF46565">
    <property type="entry name" value="Chaperone J-domain"/>
    <property type="match status" value="1"/>
</dbReference>
<organism evidence="2 3">
    <name type="scientific">Deinandra increscens subsp. villosa</name>
    <dbReference type="NCBI Taxonomy" id="3103831"/>
    <lineage>
        <taxon>Eukaryota</taxon>
        <taxon>Viridiplantae</taxon>
        <taxon>Streptophyta</taxon>
        <taxon>Embryophyta</taxon>
        <taxon>Tracheophyta</taxon>
        <taxon>Spermatophyta</taxon>
        <taxon>Magnoliopsida</taxon>
        <taxon>eudicotyledons</taxon>
        <taxon>Gunneridae</taxon>
        <taxon>Pentapetalae</taxon>
        <taxon>asterids</taxon>
        <taxon>campanulids</taxon>
        <taxon>Asterales</taxon>
        <taxon>Asteraceae</taxon>
        <taxon>Asteroideae</taxon>
        <taxon>Heliantheae alliance</taxon>
        <taxon>Madieae</taxon>
        <taxon>Madiinae</taxon>
        <taxon>Deinandra</taxon>
    </lineage>
</organism>
<evidence type="ECO:0000259" key="1">
    <source>
        <dbReference type="PROSITE" id="PS50076"/>
    </source>
</evidence>
<dbReference type="PRINTS" id="PR00625">
    <property type="entry name" value="JDOMAIN"/>
</dbReference>
<dbReference type="EMBL" id="JBCNJP010000020">
    <property type="protein sequence ID" value="KAK9060286.1"/>
    <property type="molecule type" value="Genomic_DNA"/>
</dbReference>
<dbReference type="PANTHER" id="PTHR45090:SF8">
    <property type="entry name" value="J DOMAIN-CONTAINING PROTEIN"/>
    <property type="match status" value="1"/>
</dbReference>
<dbReference type="InterPro" id="IPR036869">
    <property type="entry name" value="J_dom_sf"/>
</dbReference>
<dbReference type="PANTHER" id="PTHR45090">
    <property type="entry name" value="CHAPERONE PROTEIN DNAJ 20 CHLOROPLASTIC"/>
    <property type="match status" value="1"/>
</dbReference>
<comment type="caution">
    <text evidence="2">The sequence shown here is derived from an EMBL/GenBank/DDBJ whole genome shotgun (WGS) entry which is preliminary data.</text>
</comment>
<feature type="domain" description="J" evidence="1">
    <location>
        <begin position="35"/>
        <end position="99"/>
    </location>
</feature>
<reference evidence="2 3" key="1">
    <citation type="submission" date="2024-04" db="EMBL/GenBank/DDBJ databases">
        <title>The reference genome of an endangered Asteraceae, Deinandra increscens subsp. villosa, native to the Central Coast of California.</title>
        <authorList>
            <person name="Guilliams M."/>
            <person name="Hasenstab-Lehman K."/>
            <person name="Meyer R."/>
            <person name="Mcevoy S."/>
        </authorList>
    </citation>
    <scope>NUCLEOTIDE SEQUENCE [LARGE SCALE GENOMIC DNA]</scope>
    <source>
        <tissue evidence="2">Leaf</tissue>
    </source>
</reference>
<dbReference type="InterPro" id="IPR053232">
    <property type="entry name" value="DnaJ_C/III_chloroplastic"/>
</dbReference>
<gene>
    <name evidence="2" type="ORF">SSX86_020990</name>
</gene>
<dbReference type="Gene3D" id="1.10.287.110">
    <property type="entry name" value="DnaJ domain"/>
    <property type="match status" value="1"/>
</dbReference>
<evidence type="ECO:0000313" key="3">
    <source>
        <dbReference type="Proteomes" id="UP001408789"/>
    </source>
</evidence>
<dbReference type="CDD" id="cd06257">
    <property type="entry name" value="DnaJ"/>
    <property type="match status" value="1"/>
</dbReference>
<dbReference type="Proteomes" id="UP001408789">
    <property type="component" value="Unassembled WGS sequence"/>
</dbReference>
<name>A0AAP0GSQ1_9ASTR</name>
<keyword evidence="3" id="KW-1185">Reference proteome</keyword>
<dbReference type="InterPro" id="IPR001623">
    <property type="entry name" value="DnaJ_domain"/>
</dbReference>